<dbReference type="InterPro" id="IPR040783">
    <property type="entry name" value="VLRF1"/>
</dbReference>
<gene>
    <name evidence="2" type="ORF">SAMN04487819_109104</name>
</gene>
<reference evidence="3" key="1">
    <citation type="submission" date="2016-10" db="EMBL/GenBank/DDBJ databases">
        <authorList>
            <person name="Varghese N."/>
            <person name="Submissions S."/>
        </authorList>
    </citation>
    <scope>NUCLEOTIDE SEQUENCE [LARGE SCALE GENOMIC DNA]</scope>
    <source>
        <strain evidence="3">DSM 45004</strain>
    </source>
</reference>
<proteinExistence type="predicted"/>
<dbReference type="InterPro" id="IPR042226">
    <property type="entry name" value="eFR1_2_sf"/>
</dbReference>
<dbReference type="AlphaFoldDB" id="A0A1I1YQX0"/>
<dbReference type="Proteomes" id="UP000198716">
    <property type="component" value="Unassembled WGS sequence"/>
</dbReference>
<evidence type="ECO:0000313" key="2">
    <source>
        <dbReference type="EMBL" id="SFE20563.1"/>
    </source>
</evidence>
<dbReference type="Pfam" id="PF18859">
    <property type="entry name" value="acVLRF1"/>
    <property type="match status" value="1"/>
</dbReference>
<sequence>MRQLPGGGRAVEVEPDRLAGWFERFGRRHEGVARTSEAADVVRVSAVDGAEAVVRVPFGGLAEPGGAAEGLAISGLLEHVSRSRRLGLILVRHGAHSIGVVLDGEVVSSTTDRHYVQGRTKAGGWSQKRYARRRAGQSRKAVSSAADAAAELLLPVRRELDGVVLGGDRAALDELAADSRLAEMLAAAEPRVLDTPEPRLAVLREAAERAVSVEVEVREPR</sequence>
<accession>A0A1I1YQX0</accession>
<feature type="domain" description="Actinobacteria/chloroflexi VLRF1 release factor" evidence="1">
    <location>
        <begin position="84"/>
        <end position="216"/>
    </location>
</feature>
<name>A0A1I1YQX0_9ACTN</name>
<organism evidence="2 3">
    <name type="scientific">Actinopolyspora alba</name>
    <dbReference type="NCBI Taxonomy" id="673379"/>
    <lineage>
        <taxon>Bacteria</taxon>
        <taxon>Bacillati</taxon>
        <taxon>Actinomycetota</taxon>
        <taxon>Actinomycetes</taxon>
        <taxon>Actinopolysporales</taxon>
        <taxon>Actinopolysporaceae</taxon>
        <taxon>Actinopolyspora</taxon>
        <taxon>Actinopolyspora alba group</taxon>
    </lineage>
</organism>
<evidence type="ECO:0000313" key="3">
    <source>
        <dbReference type="Proteomes" id="UP000198716"/>
    </source>
</evidence>
<keyword evidence="3" id="KW-1185">Reference proteome</keyword>
<protein>
    <recommendedName>
        <fullName evidence="1">Actinobacteria/chloroflexi VLRF1 release factor domain-containing protein</fullName>
    </recommendedName>
</protein>
<dbReference type="EMBL" id="FOMZ01000009">
    <property type="protein sequence ID" value="SFE20563.1"/>
    <property type="molecule type" value="Genomic_DNA"/>
</dbReference>
<dbReference type="Gene3D" id="3.30.420.60">
    <property type="entry name" value="eRF1 domain 2"/>
    <property type="match status" value="1"/>
</dbReference>
<dbReference type="NCBIfam" id="NF041024">
    <property type="entry name" value="acVLRF1_NCBI"/>
    <property type="match status" value="1"/>
</dbReference>
<evidence type="ECO:0000259" key="1">
    <source>
        <dbReference type="Pfam" id="PF18859"/>
    </source>
</evidence>
<dbReference type="SUPFAM" id="SSF53137">
    <property type="entry name" value="Translational machinery components"/>
    <property type="match status" value="1"/>
</dbReference>